<keyword evidence="1" id="KW-1185">Reference proteome</keyword>
<dbReference type="Proteomes" id="UP000186698">
    <property type="component" value="Chromosome 5L"/>
</dbReference>
<dbReference type="GO" id="GO:0003677">
    <property type="term" value="F:DNA binding"/>
    <property type="evidence" value="ECO:0007669"/>
    <property type="project" value="InterPro"/>
</dbReference>
<dbReference type="RefSeq" id="XP_018117176.1">
    <property type="nucleotide sequence ID" value="XM_018261687.2"/>
</dbReference>
<dbReference type="Xenbase" id="XB-GENE-6254671">
    <property type="gene designation" value="pgat.L"/>
</dbReference>
<gene>
    <name evidence="2 3" type="primary">pgat.L</name>
    <name evidence="2" type="synonym">pat</name>
    <name evidence="2" type="synonym">pgat</name>
    <name evidence="2" type="synonym">xpat-A</name>
</gene>
<dbReference type="STRING" id="8355.A0A1L8GBU8"/>
<dbReference type="AGR" id="Xenbase:XB-GENE-6254671"/>
<dbReference type="OMA" id="HILMQQW"/>
<dbReference type="PROSITE" id="PS51457">
    <property type="entry name" value="BEN"/>
    <property type="match status" value="1"/>
</dbReference>
<accession>A0A1L8GBU8</accession>
<dbReference type="OrthoDB" id="8939517at2759"/>
<reference evidence="2" key="1">
    <citation type="submission" date="2025-08" db="UniProtKB">
        <authorList>
            <consortium name="RefSeq"/>
        </authorList>
    </citation>
    <scope>IDENTIFICATION</scope>
    <source>
        <strain evidence="2">J_2021</strain>
        <tissue evidence="2">Erythrocytes</tissue>
    </source>
</reference>
<dbReference type="PaxDb" id="8355-A0A1L8GBU8"/>
<dbReference type="AlphaFoldDB" id="A0A1L8GBU8"/>
<evidence type="ECO:0000313" key="1">
    <source>
        <dbReference type="Proteomes" id="UP000186698"/>
    </source>
</evidence>
<name>A0A1L8GBU8_XENLA</name>
<proteinExistence type="predicted"/>
<sequence length="293" mass="33445">MALKAEDSFDIYSQLIQSFCRYAENTTVSESQSPAFNAQKEFQTCQDHACCTHSEAHTHILMQQWQLLEEQWEYIDHLKTDVAALKQLLHGFMNSLSGTDSGMEGTNHFLPPHQNPTLLKDEEIVASALNRPSVDINGFEENITTGAQIHAAFTKSPKKMPATSTPRKSEVLWSCSPTLATDGYFMLPDIILNPLDGKKLVSMLRSSNYEPHRFAELLFQHHVPHSLFQLWANKVNFDGSRGKLGLPRNLMIDILHQTSKRFVLGPKEKRKIKTRLNLMLRTRQDRAWWDVGL</sequence>
<organism evidence="1 2">
    <name type="scientific">Xenopus laevis</name>
    <name type="common">African clawed frog</name>
    <dbReference type="NCBI Taxonomy" id="8355"/>
    <lineage>
        <taxon>Eukaryota</taxon>
        <taxon>Metazoa</taxon>
        <taxon>Chordata</taxon>
        <taxon>Craniata</taxon>
        <taxon>Vertebrata</taxon>
        <taxon>Euteleostomi</taxon>
        <taxon>Amphibia</taxon>
        <taxon>Batrachia</taxon>
        <taxon>Anura</taxon>
        <taxon>Pipoidea</taxon>
        <taxon>Pipidae</taxon>
        <taxon>Xenopodinae</taxon>
        <taxon>Xenopus</taxon>
        <taxon>Xenopus</taxon>
    </lineage>
</organism>
<evidence type="ECO:0000313" key="2">
    <source>
        <dbReference type="RefSeq" id="XP_018117176.1"/>
    </source>
</evidence>
<dbReference type="Bgee" id="394273">
    <property type="expression patterns" value="Expressed in ovary and 7 other cell types or tissues"/>
</dbReference>
<dbReference type="GeneID" id="394273"/>
<dbReference type="InterPro" id="IPR018379">
    <property type="entry name" value="BEN_domain"/>
</dbReference>
<protein>
    <submittedName>
        <fullName evidence="2">Protein Pat isoform X1</fullName>
    </submittedName>
</protein>
<dbReference type="CTD" id="394273"/>
<evidence type="ECO:0000313" key="3">
    <source>
        <dbReference type="Xenbase" id="XB-GENE-6254671"/>
    </source>
</evidence>